<name>A0A0L0T150_ALLM3</name>
<evidence type="ECO:0000313" key="2">
    <source>
        <dbReference type="Proteomes" id="UP000054350"/>
    </source>
</evidence>
<protein>
    <submittedName>
        <fullName evidence="1">Uncharacterized protein</fullName>
    </submittedName>
</protein>
<dbReference type="VEuPathDB" id="FungiDB:AMAG_13046"/>
<dbReference type="Proteomes" id="UP000054350">
    <property type="component" value="Unassembled WGS sequence"/>
</dbReference>
<keyword evidence="2" id="KW-1185">Reference proteome</keyword>
<dbReference type="OrthoDB" id="408373at2759"/>
<reference evidence="1 2" key="1">
    <citation type="submission" date="2009-11" db="EMBL/GenBank/DDBJ databases">
        <title>Annotation of Allomyces macrogynus ATCC 38327.</title>
        <authorList>
            <consortium name="The Broad Institute Genome Sequencing Platform"/>
            <person name="Russ C."/>
            <person name="Cuomo C."/>
            <person name="Burger G."/>
            <person name="Gray M.W."/>
            <person name="Holland P.W.H."/>
            <person name="King N."/>
            <person name="Lang F.B.F."/>
            <person name="Roger A.J."/>
            <person name="Ruiz-Trillo I."/>
            <person name="Young S.K."/>
            <person name="Zeng Q."/>
            <person name="Gargeya S."/>
            <person name="Fitzgerald M."/>
            <person name="Haas B."/>
            <person name="Abouelleil A."/>
            <person name="Alvarado L."/>
            <person name="Arachchi H.M."/>
            <person name="Berlin A."/>
            <person name="Chapman S.B."/>
            <person name="Gearin G."/>
            <person name="Goldberg J."/>
            <person name="Griggs A."/>
            <person name="Gujja S."/>
            <person name="Hansen M."/>
            <person name="Heiman D."/>
            <person name="Howarth C."/>
            <person name="Larimer J."/>
            <person name="Lui A."/>
            <person name="MacDonald P.J.P."/>
            <person name="McCowen C."/>
            <person name="Montmayeur A."/>
            <person name="Murphy C."/>
            <person name="Neiman D."/>
            <person name="Pearson M."/>
            <person name="Priest M."/>
            <person name="Roberts A."/>
            <person name="Saif S."/>
            <person name="Shea T."/>
            <person name="Sisk P."/>
            <person name="Stolte C."/>
            <person name="Sykes S."/>
            <person name="Wortman J."/>
            <person name="Nusbaum C."/>
            <person name="Birren B."/>
        </authorList>
    </citation>
    <scope>NUCLEOTIDE SEQUENCE [LARGE SCALE GENOMIC DNA]</scope>
    <source>
        <strain evidence="1 2">ATCC 38327</strain>
    </source>
</reference>
<sequence>MPRCVLHNDENLQDYYVCMFKCMGFHSGICGYHVCKINFDNELLLLVKADVSCHVIKVPLLLMMVRCDLCFLPTMGVHQGQFLPKLTVKLAGHWVNQEQPKQVIDHIWSWLQWVNVTKWGGAIYKVKL</sequence>
<dbReference type="Gene3D" id="3.40.50.1820">
    <property type="entry name" value="alpha/beta hydrolase"/>
    <property type="match status" value="1"/>
</dbReference>
<dbReference type="AlphaFoldDB" id="A0A0L0T150"/>
<accession>A0A0L0T150</accession>
<dbReference type="InterPro" id="IPR029058">
    <property type="entry name" value="AB_hydrolase_fold"/>
</dbReference>
<gene>
    <name evidence="1" type="ORF">AMAG_13046</name>
</gene>
<dbReference type="EMBL" id="GG745356">
    <property type="protein sequence ID" value="KNE68390.1"/>
    <property type="molecule type" value="Genomic_DNA"/>
</dbReference>
<reference evidence="2" key="2">
    <citation type="submission" date="2009-11" db="EMBL/GenBank/DDBJ databases">
        <title>The Genome Sequence of Allomyces macrogynus strain ATCC 38327.</title>
        <authorList>
            <consortium name="The Broad Institute Genome Sequencing Platform"/>
            <person name="Russ C."/>
            <person name="Cuomo C."/>
            <person name="Shea T."/>
            <person name="Young S.K."/>
            <person name="Zeng Q."/>
            <person name="Koehrsen M."/>
            <person name="Haas B."/>
            <person name="Borodovsky M."/>
            <person name="Guigo R."/>
            <person name="Alvarado L."/>
            <person name="Berlin A."/>
            <person name="Borenstein D."/>
            <person name="Chen Z."/>
            <person name="Engels R."/>
            <person name="Freedman E."/>
            <person name="Gellesch M."/>
            <person name="Goldberg J."/>
            <person name="Griggs A."/>
            <person name="Gujja S."/>
            <person name="Heiman D."/>
            <person name="Hepburn T."/>
            <person name="Howarth C."/>
            <person name="Jen D."/>
            <person name="Larson L."/>
            <person name="Lewis B."/>
            <person name="Mehta T."/>
            <person name="Park D."/>
            <person name="Pearson M."/>
            <person name="Roberts A."/>
            <person name="Saif S."/>
            <person name="Shenoy N."/>
            <person name="Sisk P."/>
            <person name="Stolte C."/>
            <person name="Sykes S."/>
            <person name="Walk T."/>
            <person name="White J."/>
            <person name="Yandava C."/>
            <person name="Burger G."/>
            <person name="Gray M.W."/>
            <person name="Holland P.W.H."/>
            <person name="King N."/>
            <person name="Lang F.B.F."/>
            <person name="Roger A.J."/>
            <person name="Ruiz-Trillo I."/>
            <person name="Lander E."/>
            <person name="Nusbaum C."/>
        </authorList>
    </citation>
    <scope>NUCLEOTIDE SEQUENCE [LARGE SCALE GENOMIC DNA]</scope>
    <source>
        <strain evidence="2">ATCC 38327</strain>
    </source>
</reference>
<organism evidence="1 2">
    <name type="scientific">Allomyces macrogynus (strain ATCC 38327)</name>
    <name type="common">Allomyces javanicus var. macrogynus</name>
    <dbReference type="NCBI Taxonomy" id="578462"/>
    <lineage>
        <taxon>Eukaryota</taxon>
        <taxon>Fungi</taxon>
        <taxon>Fungi incertae sedis</taxon>
        <taxon>Blastocladiomycota</taxon>
        <taxon>Blastocladiomycetes</taxon>
        <taxon>Blastocladiales</taxon>
        <taxon>Blastocladiaceae</taxon>
        <taxon>Allomyces</taxon>
    </lineage>
</organism>
<evidence type="ECO:0000313" key="1">
    <source>
        <dbReference type="EMBL" id="KNE68390.1"/>
    </source>
</evidence>
<proteinExistence type="predicted"/>
<dbReference type="SUPFAM" id="SSF53474">
    <property type="entry name" value="alpha/beta-Hydrolases"/>
    <property type="match status" value="1"/>
</dbReference>